<keyword evidence="2" id="KW-1185">Reference proteome</keyword>
<comment type="caution">
    <text evidence="1">The sequence shown here is derived from an EMBL/GenBank/DDBJ whole genome shotgun (WGS) entry which is preliminary data.</text>
</comment>
<evidence type="ECO:0000313" key="1">
    <source>
        <dbReference type="EMBL" id="TXS90191.1"/>
    </source>
</evidence>
<proteinExistence type="predicted"/>
<dbReference type="EMBL" id="VRZA01000008">
    <property type="protein sequence ID" value="TXS90191.1"/>
    <property type="molecule type" value="Genomic_DNA"/>
</dbReference>
<dbReference type="SUPFAM" id="SSF51905">
    <property type="entry name" value="FAD/NAD(P)-binding domain"/>
    <property type="match status" value="1"/>
</dbReference>
<dbReference type="Pfam" id="PF13738">
    <property type="entry name" value="Pyr_redox_3"/>
    <property type="match status" value="1"/>
</dbReference>
<sequence length="514" mass="57898">MQVEQDQGPLAQAGASAERPLAVLIVGAGFAGIGAGIRLRQSGEENFLICDKAAGIGGTWWHNRYPGAACDIASHLYCYSFEPNPNWSRKFSPQPEIQAYIEHCANKYGLRDRIRLNTPVRSLAWREDTGLWQAQLGDNRSIYARHVIFASGGLHQPVFPDIPGLDDFAGPAMHSAEWDEGVDFRDKRVAVIGSAASAIQLVPELAEVAASLDIYQRTPNYVAPRQDRAFTETEKRRFARWPWLGRLYRQYLFLRGEYLLFPVVKTRHRSRWRDRLQAMIKGHIQASVVDPALVEKLTPDYSLGCKRILIADNYYEALNRPDVHVITDAIQRITRQGVVTADGAEHPADILVYATGFDLEGYMRATPVTGRNGVSLQSLWAEIPRAYQGGFVPGFPNFYFTTGPNTGVGTTSVVYMIEAQLELILQAIASAGENRAIEVTEAAWEEYNRMLRSALQETVWAGDCQSWYKRPDGEISSLYPFNARRYRREHRYLEREHFHWFDRPDAAGAASTQA</sequence>
<dbReference type="InterPro" id="IPR036188">
    <property type="entry name" value="FAD/NAD-bd_sf"/>
</dbReference>
<protein>
    <submittedName>
        <fullName evidence="1">NAD(P)/FAD-dependent oxidoreductase</fullName>
    </submittedName>
</protein>
<evidence type="ECO:0000313" key="2">
    <source>
        <dbReference type="Proteomes" id="UP000321039"/>
    </source>
</evidence>
<name>A0A5C8ZS61_9GAMM</name>
<dbReference type="Gene3D" id="3.50.50.60">
    <property type="entry name" value="FAD/NAD(P)-binding domain"/>
    <property type="match status" value="2"/>
</dbReference>
<reference evidence="1 2" key="1">
    <citation type="submission" date="2019-08" db="EMBL/GenBank/DDBJ databases">
        <title>Parahaliea maris sp. nov., isolated from the surface seawater.</title>
        <authorList>
            <person name="Liu Y."/>
        </authorList>
    </citation>
    <scope>NUCLEOTIDE SEQUENCE [LARGE SCALE GENOMIC DNA]</scope>
    <source>
        <strain evidence="1 2">HSLHS9</strain>
    </source>
</reference>
<dbReference type="PANTHER" id="PTHR42877">
    <property type="entry name" value="L-ORNITHINE N(5)-MONOOXYGENASE-RELATED"/>
    <property type="match status" value="1"/>
</dbReference>
<accession>A0A5C8ZS61</accession>
<dbReference type="Proteomes" id="UP000321039">
    <property type="component" value="Unassembled WGS sequence"/>
</dbReference>
<gene>
    <name evidence="1" type="ORF">FV139_18170</name>
</gene>
<organism evidence="1 2">
    <name type="scientific">Parahaliea maris</name>
    <dbReference type="NCBI Taxonomy" id="2716870"/>
    <lineage>
        <taxon>Bacteria</taxon>
        <taxon>Pseudomonadati</taxon>
        <taxon>Pseudomonadota</taxon>
        <taxon>Gammaproteobacteria</taxon>
        <taxon>Cellvibrionales</taxon>
        <taxon>Halieaceae</taxon>
        <taxon>Parahaliea</taxon>
    </lineage>
</organism>
<dbReference type="AlphaFoldDB" id="A0A5C8ZS61"/>
<dbReference type="PRINTS" id="PR00469">
    <property type="entry name" value="PNDRDTASEII"/>
</dbReference>
<dbReference type="PANTHER" id="PTHR42877:SF4">
    <property type="entry name" value="FAD_NAD(P)-BINDING DOMAIN-CONTAINING PROTEIN-RELATED"/>
    <property type="match status" value="1"/>
</dbReference>
<dbReference type="InterPro" id="IPR051209">
    <property type="entry name" value="FAD-bind_Monooxygenase_sf"/>
</dbReference>